<reference evidence="2 3" key="1">
    <citation type="submission" date="2017-08" db="EMBL/GenBank/DDBJ databases">
        <title>Infants hospitalized years apart are colonized by the same room-sourced microbial strains.</title>
        <authorList>
            <person name="Brooks B."/>
            <person name="Olm M.R."/>
            <person name="Firek B.A."/>
            <person name="Baker R."/>
            <person name="Thomas B.C."/>
            <person name="Morowitz M.J."/>
            <person name="Banfield J.F."/>
        </authorList>
    </citation>
    <scope>NUCLEOTIDE SEQUENCE [LARGE SCALE GENOMIC DNA]</scope>
    <source>
        <strain evidence="2">S2_003_000_R2_14</strain>
    </source>
</reference>
<proteinExistence type="predicted"/>
<dbReference type="SUPFAM" id="SSF51206">
    <property type="entry name" value="cAMP-binding domain-like"/>
    <property type="match status" value="1"/>
</dbReference>
<gene>
    <name evidence="2" type="ORF">DI536_11845</name>
</gene>
<feature type="domain" description="Cyclic nucleotide-binding" evidence="1">
    <location>
        <begin position="12"/>
        <end position="114"/>
    </location>
</feature>
<organism evidence="2 3">
    <name type="scientific">Archangium gephyra</name>
    <dbReference type="NCBI Taxonomy" id="48"/>
    <lineage>
        <taxon>Bacteria</taxon>
        <taxon>Pseudomonadati</taxon>
        <taxon>Myxococcota</taxon>
        <taxon>Myxococcia</taxon>
        <taxon>Myxococcales</taxon>
        <taxon>Cystobacterineae</taxon>
        <taxon>Archangiaceae</taxon>
        <taxon>Archangium</taxon>
    </lineage>
</organism>
<evidence type="ECO:0000259" key="1">
    <source>
        <dbReference type="PROSITE" id="PS50042"/>
    </source>
</evidence>
<sequence>MTAAEALRACGLLSGFTDTGIQILASICTARSYPAGTLLFAEAMVSDSMLVIGEGRVALSTKGERGDLPLGELSTGDWLGELSLINPGQRMCTATAVTTVTAVEIRQAEFQKLVATKPQACMKLLMAICTQFGAKVAANRDALRSLVARS</sequence>
<dbReference type="AlphaFoldDB" id="A0A2W5TL21"/>
<dbReference type="InterPro" id="IPR014710">
    <property type="entry name" value="RmlC-like_jellyroll"/>
</dbReference>
<evidence type="ECO:0000313" key="3">
    <source>
        <dbReference type="Proteomes" id="UP000249061"/>
    </source>
</evidence>
<dbReference type="GO" id="GO:0003700">
    <property type="term" value="F:DNA-binding transcription factor activity"/>
    <property type="evidence" value="ECO:0007669"/>
    <property type="project" value="TreeGrafter"/>
</dbReference>
<protein>
    <submittedName>
        <fullName evidence="2">Cyclic nucleotide-binding domain-containing protein</fullName>
    </submittedName>
</protein>
<comment type="caution">
    <text evidence="2">The sequence shown here is derived from an EMBL/GenBank/DDBJ whole genome shotgun (WGS) entry which is preliminary data.</text>
</comment>
<dbReference type="PANTHER" id="PTHR24567">
    <property type="entry name" value="CRP FAMILY TRANSCRIPTIONAL REGULATORY PROTEIN"/>
    <property type="match status" value="1"/>
</dbReference>
<dbReference type="Pfam" id="PF00027">
    <property type="entry name" value="cNMP_binding"/>
    <property type="match status" value="1"/>
</dbReference>
<dbReference type="InterPro" id="IPR050397">
    <property type="entry name" value="Env_Response_Regulators"/>
</dbReference>
<dbReference type="InterPro" id="IPR018490">
    <property type="entry name" value="cNMP-bd_dom_sf"/>
</dbReference>
<dbReference type="SMART" id="SM00100">
    <property type="entry name" value="cNMP"/>
    <property type="match status" value="1"/>
</dbReference>
<dbReference type="Gene3D" id="2.60.120.10">
    <property type="entry name" value="Jelly Rolls"/>
    <property type="match status" value="1"/>
</dbReference>
<dbReference type="CDD" id="cd00038">
    <property type="entry name" value="CAP_ED"/>
    <property type="match status" value="1"/>
</dbReference>
<accession>A0A2W5TL21</accession>
<dbReference type="GO" id="GO:0005829">
    <property type="term" value="C:cytosol"/>
    <property type="evidence" value="ECO:0007669"/>
    <property type="project" value="TreeGrafter"/>
</dbReference>
<dbReference type="Proteomes" id="UP000249061">
    <property type="component" value="Unassembled WGS sequence"/>
</dbReference>
<name>A0A2W5TL21_9BACT</name>
<dbReference type="EMBL" id="QFQP01000008">
    <property type="protein sequence ID" value="PZR14003.1"/>
    <property type="molecule type" value="Genomic_DNA"/>
</dbReference>
<evidence type="ECO:0000313" key="2">
    <source>
        <dbReference type="EMBL" id="PZR14003.1"/>
    </source>
</evidence>
<dbReference type="InterPro" id="IPR000595">
    <property type="entry name" value="cNMP-bd_dom"/>
</dbReference>
<dbReference type="PROSITE" id="PS50042">
    <property type="entry name" value="CNMP_BINDING_3"/>
    <property type="match status" value="1"/>
</dbReference>
<dbReference type="PANTHER" id="PTHR24567:SF74">
    <property type="entry name" value="HTH-TYPE TRANSCRIPTIONAL REGULATOR ARCR"/>
    <property type="match status" value="1"/>
</dbReference>